<feature type="chain" id="PRO_5045759650" description="DUF3828 domain-containing protein" evidence="1">
    <location>
        <begin position="19"/>
        <end position="196"/>
    </location>
</feature>
<keyword evidence="3" id="KW-1185">Reference proteome</keyword>
<gene>
    <name evidence="2" type="ORF">NPE20_18825</name>
</gene>
<sequence length="196" mass="22467">MKNLTVILLLLTFITAPAFSQQRKDANKANIKQVCINFLKWYKTNNEKLATTPLVVGFNPDSVKKDSILKIDMNSVETYLANFKKSGYVSDVFLNNLRLIYKRVSDTLVLHPVKDYFGPVPYLESDLIFGFGKDEILDHIKNAKIRHFMCIYNKALIALRLSSTTELVFTLTREGARWQIDYIGFNGDNKYNIGSQ</sequence>
<dbReference type="EMBL" id="JANHOH010000005">
    <property type="protein sequence ID" value="MCQ6960040.1"/>
    <property type="molecule type" value="Genomic_DNA"/>
</dbReference>
<evidence type="ECO:0000256" key="1">
    <source>
        <dbReference type="SAM" id="SignalP"/>
    </source>
</evidence>
<proteinExistence type="predicted"/>
<reference evidence="2 3" key="1">
    <citation type="submission" date="2022-07" db="EMBL/GenBank/DDBJ databases">
        <title>Mucilaginibacter sp. JC4.</title>
        <authorList>
            <person name="Le V."/>
            <person name="Ko S.-R."/>
            <person name="Ahn C.-Y."/>
            <person name="Oh H.-M."/>
        </authorList>
    </citation>
    <scope>NUCLEOTIDE SEQUENCE [LARGE SCALE GENOMIC DNA]</scope>
    <source>
        <strain evidence="2 3">JC4</strain>
    </source>
</reference>
<accession>A0ABT1T5Y2</accession>
<dbReference type="Proteomes" id="UP001204376">
    <property type="component" value="Unassembled WGS sequence"/>
</dbReference>
<dbReference type="RefSeq" id="WP_256540228.1">
    <property type="nucleotide sequence ID" value="NZ_JANHOH010000005.1"/>
</dbReference>
<protein>
    <recommendedName>
        <fullName evidence="4">DUF3828 domain-containing protein</fullName>
    </recommendedName>
</protein>
<comment type="caution">
    <text evidence="2">The sequence shown here is derived from an EMBL/GenBank/DDBJ whole genome shotgun (WGS) entry which is preliminary data.</text>
</comment>
<feature type="signal peptide" evidence="1">
    <location>
        <begin position="1"/>
        <end position="18"/>
    </location>
</feature>
<keyword evidence="1" id="KW-0732">Signal</keyword>
<name>A0ABT1T5Y2_9SPHI</name>
<evidence type="ECO:0000313" key="3">
    <source>
        <dbReference type="Proteomes" id="UP001204376"/>
    </source>
</evidence>
<organism evidence="2 3">
    <name type="scientific">Mucilaginibacter aquariorum</name>
    <dbReference type="NCBI Taxonomy" id="2967225"/>
    <lineage>
        <taxon>Bacteria</taxon>
        <taxon>Pseudomonadati</taxon>
        <taxon>Bacteroidota</taxon>
        <taxon>Sphingobacteriia</taxon>
        <taxon>Sphingobacteriales</taxon>
        <taxon>Sphingobacteriaceae</taxon>
        <taxon>Mucilaginibacter</taxon>
    </lineage>
</organism>
<evidence type="ECO:0008006" key="4">
    <source>
        <dbReference type="Google" id="ProtNLM"/>
    </source>
</evidence>
<evidence type="ECO:0000313" key="2">
    <source>
        <dbReference type="EMBL" id="MCQ6960040.1"/>
    </source>
</evidence>